<evidence type="ECO:0000259" key="2">
    <source>
        <dbReference type="Pfam" id="PF13193"/>
    </source>
</evidence>
<dbReference type="KEGG" id="spai:FPZ24_01570"/>
<dbReference type="Proteomes" id="UP000315673">
    <property type="component" value="Chromosome"/>
</dbReference>
<protein>
    <submittedName>
        <fullName evidence="3">Long-chain fatty acid--CoA ligase</fullName>
    </submittedName>
</protein>
<sequence length="560" mass="60407">MTDPESIWRSDAYRHPTPWATEFPPLTLTAMFERSAAHHAAKPLIDFLGRHYSYAETLDGANRVAAGLAKLGYGPGDRIGLFLPNVPHYLAAYFGILKLGATVVNFSPLYTVDELAHQAEDSGTRALFTLSASALLPTALEVLDKSSITRLIVGSVAGALPGTKSLFYRLFRGKEVTKRPDDPRIMAFSKLIANDGTGDHPAIDPETHVAVIQYTGGTTGTPKGAMLTHQNLSANARQVEGMDPDPHGEDRIIGVLPLFHVFANTCVMNRTVAKGGTIVMLPRFDGGQVLAAIERTKATALPGVPTMYQALLDHPKLKTTDLSSLRYCISGGAPLPAEVKAKFENATGARVIEGYGLSESSGVVSCNPYASMGKVGTIGQPIPATQVRLVDKEDPTRPPPDGEPGEIVVRGPQIMKGYWNRPDADADVFVDGWLRTGDVGQIDADGFIRVVDRLKDMIAVSGFKVFPSQIEAVLYKNPAVKEALVIGVPDTYRGEQPRAYVTLTDGATETPDTLKTWLNAQLGHHERVDQVVVRLALPKTLVGKLSRKDLVEEVRSESSG</sequence>
<dbReference type="PROSITE" id="PS00455">
    <property type="entry name" value="AMP_BINDING"/>
    <property type="match status" value="1"/>
</dbReference>
<dbReference type="SUPFAM" id="SSF56801">
    <property type="entry name" value="Acetyl-CoA synthetase-like"/>
    <property type="match status" value="1"/>
</dbReference>
<dbReference type="Pfam" id="PF13193">
    <property type="entry name" value="AMP-binding_C"/>
    <property type="match status" value="1"/>
</dbReference>
<dbReference type="Pfam" id="PF00501">
    <property type="entry name" value="AMP-binding"/>
    <property type="match status" value="1"/>
</dbReference>
<keyword evidence="3" id="KW-0436">Ligase</keyword>
<evidence type="ECO:0000313" key="3">
    <source>
        <dbReference type="EMBL" id="QDZ06319.1"/>
    </source>
</evidence>
<gene>
    <name evidence="3" type="ORF">FPZ24_01570</name>
</gene>
<dbReference type="AlphaFoldDB" id="A0A5B8LEI8"/>
<feature type="domain" description="AMP-binding enzyme C-terminal" evidence="2">
    <location>
        <begin position="469"/>
        <end position="544"/>
    </location>
</feature>
<dbReference type="CDD" id="cd05936">
    <property type="entry name" value="FC-FACS_FadD_like"/>
    <property type="match status" value="1"/>
</dbReference>
<dbReference type="Gene3D" id="3.40.50.12780">
    <property type="entry name" value="N-terminal domain of ligase-like"/>
    <property type="match status" value="1"/>
</dbReference>
<dbReference type="InterPro" id="IPR045851">
    <property type="entry name" value="AMP-bd_C_sf"/>
</dbReference>
<organism evidence="3 4">
    <name type="scientific">Sphingomonas panacisoli</name>
    <dbReference type="NCBI Taxonomy" id="1813879"/>
    <lineage>
        <taxon>Bacteria</taxon>
        <taxon>Pseudomonadati</taxon>
        <taxon>Pseudomonadota</taxon>
        <taxon>Alphaproteobacteria</taxon>
        <taxon>Sphingomonadales</taxon>
        <taxon>Sphingomonadaceae</taxon>
        <taxon>Sphingomonas</taxon>
    </lineage>
</organism>
<name>A0A5B8LEI8_9SPHN</name>
<dbReference type="InterPro" id="IPR020845">
    <property type="entry name" value="AMP-binding_CS"/>
</dbReference>
<dbReference type="GO" id="GO:0016877">
    <property type="term" value="F:ligase activity, forming carbon-sulfur bonds"/>
    <property type="evidence" value="ECO:0007669"/>
    <property type="project" value="UniProtKB-ARBA"/>
</dbReference>
<evidence type="ECO:0000259" key="1">
    <source>
        <dbReference type="Pfam" id="PF00501"/>
    </source>
</evidence>
<keyword evidence="4" id="KW-1185">Reference proteome</keyword>
<evidence type="ECO:0000313" key="4">
    <source>
        <dbReference type="Proteomes" id="UP000315673"/>
    </source>
</evidence>
<dbReference type="OrthoDB" id="9803968at2"/>
<dbReference type="InterPro" id="IPR042099">
    <property type="entry name" value="ANL_N_sf"/>
</dbReference>
<accession>A0A5B8LEI8</accession>
<dbReference type="InterPro" id="IPR025110">
    <property type="entry name" value="AMP-bd_C"/>
</dbReference>
<dbReference type="InterPro" id="IPR050237">
    <property type="entry name" value="ATP-dep_AMP-bd_enzyme"/>
</dbReference>
<dbReference type="PANTHER" id="PTHR43767">
    <property type="entry name" value="LONG-CHAIN-FATTY-ACID--COA LIGASE"/>
    <property type="match status" value="1"/>
</dbReference>
<feature type="domain" description="AMP-dependent synthetase/ligase" evidence="1">
    <location>
        <begin position="32"/>
        <end position="419"/>
    </location>
</feature>
<proteinExistence type="predicted"/>
<reference evidence="3 4" key="1">
    <citation type="submission" date="2019-07" db="EMBL/GenBank/DDBJ databases">
        <title>Full genome sequence of Sphingomonas sp. 4R-6-7(HKS19).</title>
        <authorList>
            <person name="Im W.-T."/>
        </authorList>
    </citation>
    <scope>NUCLEOTIDE SEQUENCE [LARGE SCALE GENOMIC DNA]</scope>
    <source>
        <strain evidence="3 4">HKS19</strain>
    </source>
</reference>
<dbReference type="InterPro" id="IPR000873">
    <property type="entry name" value="AMP-dep_synth/lig_dom"/>
</dbReference>
<dbReference type="EMBL" id="CP042306">
    <property type="protein sequence ID" value="QDZ06319.1"/>
    <property type="molecule type" value="Genomic_DNA"/>
</dbReference>
<dbReference type="PANTHER" id="PTHR43767:SF12">
    <property type="entry name" value="AMP-DEPENDENT SYNTHETASE AND LIGASE"/>
    <property type="match status" value="1"/>
</dbReference>
<dbReference type="RefSeq" id="WP_146569403.1">
    <property type="nucleotide sequence ID" value="NZ_CP042306.1"/>
</dbReference>
<dbReference type="Gene3D" id="3.30.300.30">
    <property type="match status" value="1"/>
</dbReference>